<protein>
    <recommendedName>
        <fullName evidence="3">Universal stress protein family protein</fullName>
    </recommendedName>
</protein>
<dbReference type="EMBL" id="JACSNR010000001">
    <property type="protein sequence ID" value="MBM6922432.1"/>
    <property type="molecule type" value="Genomic_DNA"/>
</dbReference>
<evidence type="ECO:0000313" key="1">
    <source>
        <dbReference type="EMBL" id="MBM6922432.1"/>
    </source>
</evidence>
<reference evidence="1 2" key="1">
    <citation type="journal article" date="2021" name="Sci. Rep.">
        <title>The distribution of antibiotic resistance genes in chicken gut microbiota commensals.</title>
        <authorList>
            <person name="Juricova H."/>
            <person name="Matiasovicova J."/>
            <person name="Kubasova T."/>
            <person name="Cejkova D."/>
            <person name="Rychlik I."/>
        </authorList>
    </citation>
    <scope>NUCLEOTIDE SEQUENCE [LARGE SCALE GENOMIC DNA]</scope>
    <source>
        <strain evidence="1 2">An564</strain>
    </source>
</reference>
<accession>A0ABS2GIY5</accession>
<dbReference type="RefSeq" id="WP_204719369.1">
    <property type="nucleotide sequence ID" value="NZ_JACSNR010000001.1"/>
</dbReference>
<dbReference type="Proteomes" id="UP000724149">
    <property type="component" value="Unassembled WGS sequence"/>
</dbReference>
<organism evidence="1 2">
    <name type="scientific">Hydrogenoanaerobacterium saccharovorans</name>
    <dbReference type="NCBI Taxonomy" id="474960"/>
    <lineage>
        <taxon>Bacteria</taxon>
        <taxon>Bacillati</taxon>
        <taxon>Bacillota</taxon>
        <taxon>Clostridia</taxon>
        <taxon>Eubacteriales</taxon>
        <taxon>Oscillospiraceae</taxon>
        <taxon>Hydrogenoanaerobacterium</taxon>
    </lineage>
</organism>
<evidence type="ECO:0000313" key="2">
    <source>
        <dbReference type="Proteomes" id="UP000724149"/>
    </source>
</evidence>
<keyword evidence="2" id="KW-1185">Reference proteome</keyword>
<comment type="caution">
    <text evidence="1">The sequence shown here is derived from an EMBL/GenBank/DDBJ whole genome shotgun (WGS) entry which is preliminary data.</text>
</comment>
<proteinExistence type="predicted"/>
<gene>
    <name evidence="1" type="ORF">H9X81_01815</name>
</gene>
<evidence type="ECO:0008006" key="3">
    <source>
        <dbReference type="Google" id="ProtNLM"/>
    </source>
</evidence>
<sequence>MDYTAMSAQPLRRQTLVLVTDQFQCERIIKAGRAIAGITHTQLRVFHICAEGRTSDPAALQYLYNSAKENGSVLEIAYNSDFMGAITETLESTNTVNVITGQPGDEDSVLYTLWSRFPGIKFFTADADGRLDMVSTVRVAE</sequence>
<name>A0ABS2GIY5_9FIRM</name>